<protein>
    <submittedName>
        <fullName evidence="1">Uncharacterized protein</fullName>
    </submittedName>
</protein>
<reference evidence="1" key="1">
    <citation type="submission" date="2023-07" db="EMBL/GenBank/DDBJ databases">
        <authorList>
            <consortium name="AG Swart"/>
            <person name="Singh M."/>
            <person name="Singh A."/>
            <person name="Seah K."/>
            <person name="Emmerich C."/>
        </authorList>
    </citation>
    <scope>NUCLEOTIDE SEQUENCE</scope>
    <source>
        <strain evidence="1">DP1</strain>
    </source>
</reference>
<proteinExistence type="predicted"/>
<dbReference type="Proteomes" id="UP001295684">
    <property type="component" value="Unassembled WGS sequence"/>
</dbReference>
<comment type="caution">
    <text evidence="1">The sequence shown here is derived from an EMBL/GenBank/DDBJ whole genome shotgun (WGS) entry which is preliminary data.</text>
</comment>
<dbReference type="EMBL" id="CAMPGE010011783">
    <property type="protein sequence ID" value="CAI2370593.1"/>
    <property type="molecule type" value="Genomic_DNA"/>
</dbReference>
<accession>A0AAD1UNF6</accession>
<gene>
    <name evidence="1" type="ORF">ECRASSUSDP1_LOCUS11909</name>
</gene>
<keyword evidence="2" id="KW-1185">Reference proteome</keyword>
<dbReference type="AlphaFoldDB" id="A0AAD1UNF6"/>
<evidence type="ECO:0000313" key="2">
    <source>
        <dbReference type="Proteomes" id="UP001295684"/>
    </source>
</evidence>
<evidence type="ECO:0000313" key="1">
    <source>
        <dbReference type="EMBL" id="CAI2370593.1"/>
    </source>
</evidence>
<sequence>MNPGQNKALGVFEHEQIVFRFPECQETNSWDTYSIDCNSGLDLFKKSDDSSFKSGINSKSRCEDSFGFKDQAIYQPLEFKEHSDESQALLEEEKSCFPKIGSKTTGGLQLCNIPEKGNKIIQNPIPIADHLETDDGQRSSDTRCSGGKVSQYRSYFLEVLDKEFFDKLYARQISSNRRRGRPRKLKNTDPEVIWREVLGNLTSKANKREDIQRTDSKNTSVYRDAKRVVDHILKYFESKCRYKSANLKLVIESYAEAFIIGFVPTVFGGQTPRNKVRTFCEFIILGFSQKKVKQIISKVAEAGLLSIEECEILNLQLKKRKDTSKANFQKLVKENSCFRRIILELLSKPSYSDMKDPEKYMNILEAILDP</sequence>
<name>A0AAD1UNF6_EUPCR</name>
<organism evidence="1 2">
    <name type="scientific">Euplotes crassus</name>
    <dbReference type="NCBI Taxonomy" id="5936"/>
    <lineage>
        <taxon>Eukaryota</taxon>
        <taxon>Sar</taxon>
        <taxon>Alveolata</taxon>
        <taxon>Ciliophora</taxon>
        <taxon>Intramacronucleata</taxon>
        <taxon>Spirotrichea</taxon>
        <taxon>Hypotrichia</taxon>
        <taxon>Euplotida</taxon>
        <taxon>Euplotidae</taxon>
        <taxon>Moneuplotes</taxon>
    </lineage>
</organism>